<sequence length="518" mass="56193">MRQSMIFIFALTFLGRVAGFGRTVTLAVLFGTSRATDAFVMASSLPNLLFGAVSQSVGVATVPLLIDARTQHGQAGQQDFINQVWTLVFACALLVTLAGEWLSPTIVHCMAPGFHGAEQHLTVLLTRVMIPAIIFWGASGLLTGVLQAQENFAGLSWSPLLVNMVQVGAMLSLSRHLHIMAAALGSTLAVASQLLLLVPLMRQRGFRLGFSLNFSYTQLRALARMVLPYFLASSAANIEVLTDRVLASSLPAGSISAMNFALIVSQIPLALIIAPLTAPIFSRLAQHHAEHRRAEFSQLALYGMRWLVLFILPATVILLILHAPILRVLYQHGHFGSRSFTLTAHIFLFAISALPAQALNAYLQQVAYAAQNSKRPARASLIAISVNIVGNFILVHWSGVNGLVLATSIASWINLAILLVPRYPRLIWSAQQSFLTSVTLALATLALVLLSIAGLTHLYQTRPVIPLVLWTGIDGWTALCAYGLALVALEVPEATTMARYIMHHLHPRAISGRIRHQP</sequence>
<evidence type="ECO:0000313" key="10">
    <source>
        <dbReference type="EMBL" id="PSR22951.1"/>
    </source>
</evidence>
<name>A0A2T2WL36_9FIRM</name>
<keyword evidence="7 8" id="KW-0472">Membrane</keyword>
<keyword evidence="8" id="KW-0961">Cell wall biogenesis/degradation</keyword>
<dbReference type="GO" id="GO:0015648">
    <property type="term" value="F:lipid-linked peptidoglycan transporter activity"/>
    <property type="evidence" value="ECO:0007669"/>
    <property type="project" value="UniProtKB-UniRule"/>
</dbReference>
<feature type="transmembrane region" description="Helical" evidence="9">
    <location>
        <begin position="122"/>
        <end position="145"/>
    </location>
</feature>
<dbReference type="GO" id="GO:0071555">
    <property type="term" value="P:cell wall organization"/>
    <property type="evidence" value="ECO:0007669"/>
    <property type="project" value="UniProtKB-UniRule"/>
</dbReference>
<dbReference type="InterPro" id="IPR051050">
    <property type="entry name" value="Lipid_II_flippase_MurJ/MviN"/>
</dbReference>
<feature type="transmembrane region" description="Helical" evidence="9">
    <location>
        <begin position="467"/>
        <end position="489"/>
    </location>
</feature>
<dbReference type="AlphaFoldDB" id="A0A2T2WL36"/>
<feature type="transmembrane region" description="Helical" evidence="9">
    <location>
        <begin position="403"/>
        <end position="421"/>
    </location>
</feature>
<evidence type="ECO:0000256" key="3">
    <source>
        <dbReference type="ARBA" id="ARBA00022692"/>
    </source>
</evidence>
<evidence type="ECO:0000313" key="11">
    <source>
        <dbReference type="Proteomes" id="UP000241848"/>
    </source>
</evidence>
<dbReference type="EMBL" id="PXYV01000010">
    <property type="protein sequence ID" value="PSR22951.1"/>
    <property type="molecule type" value="Genomic_DNA"/>
</dbReference>
<evidence type="ECO:0000256" key="6">
    <source>
        <dbReference type="ARBA" id="ARBA00022989"/>
    </source>
</evidence>
<keyword evidence="3 9" id="KW-0812">Transmembrane</keyword>
<evidence type="ECO:0000256" key="1">
    <source>
        <dbReference type="ARBA" id="ARBA00004651"/>
    </source>
</evidence>
<evidence type="ECO:0000256" key="5">
    <source>
        <dbReference type="ARBA" id="ARBA00022984"/>
    </source>
</evidence>
<keyword evidence="4 8" id="KW-0133">Cell shape</keyword>
<feature type="transmembrane region" description="Helical" evidence="9">
    <location>
        <begin position="260"/>
        <end position="285"/>
    </location>
</feature>
<dbReference type="Proteomes" id="UP000241848">
    <property type="component" value="Unassembled WGS sequence"/>
</dbReference>
<feature type="transmembrane region" description="Helical" evidence="9">
    <location>
        <begin position="179"/>
        <end position="200"/>
    </location>
</feature>
<dbReference type="PANTHER" id="PTHR47019">
    <property type="entry name" value="LIPID II FLIPPASE MURJ"/>
    <property type="match status" value="1"/>
</dbReference>
<dbReference type="CDD" id="cd13123">
    <property type="entry name" value="MATE_MurJ_like"/>
    <property type="match status" value="1"/>
</dbReference>
<feature type="transmembrane region" description="Helical" evidence="9">
    <location>
        <begin position="221"/>
        <end position="240"/>
    </location>
</feature>
<reference evidence="10 11" key="1">
    <citation type="journal article" date="2014" name="BMC Genomics">
        <title>Comparison of environmental and isolate Sulfobacillus genomes reveals diverse carbon, sulfur, nitrogen, and hydrogen metabolisms.</title>
        <authorList>
            <person name="Justice N.B."/>
            <person name="Norman A."/>
            <person name="Brown C.T."/>
            <person name="Singh A."/>
            <person name="Thomas B.C."/>
            <person name="Banfield J.F."/>
        </authorList>
    </citation>
    <scope>NUCLEOTIDE SEQUENCE [LARGE SCALE GENOMIC DNA]</scope>
    <source>
        <strain evidence="10">AMDSBA3</strain>
    </source>
</reference>
<dbReference type="GO" id="GO:0005886">
    <property type="term" value="C:plasma membrane"/>
    <property type="evidence" value="ECO:0007669"/>
    <property type="project" value="UniProtKB-SubCell"/>
</dbReference>
<feature type="transmembrane region" description="Helical" evidence="9">
    <location>
        <begin position="152"/>
        <end position="173"/>
    </location>
</feature>
<accession>A0A2T2WL36</accession>
<keyword evidence="2 8" id="KW-1003">Cell membrane</keyword>
<keyword evidence="8" id="KW-0813">Transport</keyword>
<organism evidence="10 11">
    <name type="scientific">Sulfobacillus acidophilus</name>
    <dbReference type="NCBI Taxonomy" id="53633"/>
    <lineage>
        <taxon>Bacteria</taxon>
        <taxon>Bacillati</taxon>
        <taxon>Bacillota</taxon>
        <taxon>Clostridia</taxon>
        <taxon>Eubacteriales</taxon>
        <taxon>Clostridiales Family XVII. Incertae Sedis</taxon>
        <taxon>Sulfobacillus</taxon>
    </lineage>
</organism>
<evidence type="ECO:0000256" key="8">
    <source>
        <dbReference type="PIRNR" id="PIRNR002869"/>
    </source>
</evidence>
<dbReference type="GO" id="GO:0009252">
    <property type="term" value="P:peptidoglycan biosynthetic process"/>
    <property type="evidence" value="ECO:0007669"/>
    <property type="project" value="UniProtKB-UniRule"/>
</dbReference>
<dbReference type="GO" id="GO:0008360">
    <property type="term" value="P:regulation of cell shape"/>
    <property type="evidence" value="ECO:0007669"/>
    <property type="project" value="UniProtKB-UniRule"/>
</dbReference>
<comment type="caution">
    <text evidence="10">The sequence shown here is derived from an EMBL/GenBank/DDBJ whole genome shotgun (WGS) entry which is preliminary data.</text>
</comment>
<dbReference type="InterPro" id="IPR004268">
    <property type="entry name" value="MurJ"/>
</dbReference>
<dbReference type="PRINTS" id="PR01806">
    <property type="entry name" value="VIRFACTRMVIN"/>
</dbReference>
<comment type="function">
    <text evidence="8">Involved in peptidoglycan biosynthesis. Transports lipid-linked peptidoglycan precursors from the inner to the outer leaflet of the cytoplasmic membrane.</text>
</comment>
<evidence type="ECO:0000256" key="7">
    <source>
        <dbReference type="ARBA" id="ARBA00023136"/>
    </source>
</evidence>
<evidence type="ECO:0000256" key="2">
    <source>
        <dbReference type="ARBA" id="ARBA00022475"/>
    </source>
</evidence>
<feature type="transmembrane region" description="Helical" evidence="9">
    <location>
        <begin position="342"/>
        <end position="363"/>
    </location>
</feature>
<dbReference type="PIRSF" id="PIRSF002869">
    <property type="entry name" value="MviN"/>
    <property type="match status" value="1"/>
</dbReference>
<keyword evidence="5 8" id="KW-0573">Peptidoglycan synthesis</keyword>
<evidence type="ECO:0000256" key="9">
    <source>
        <dbReference type="SAM" id="Phobius"/>
    </source>
</evidence>
<dbReference type="PANTHER" id="PTHR47019:SF1">
    <property type="entry name" value="LIPID II FLIPPASE MURJ"/>
    <property type="match status" value="1"/>
</dbReference>
<evidence type="ECO:0000256" key="4">
    <source>
        <dbReference type="ARBA" id="ARBA00022960"/>
    </source>
</evidence>
<dbReference type="Pfam" id="PF03023">
    <property type="entry name" value="MurJ"/>
    <property type="match status" value="1"/>
</dbReference>
<feature type="transmembrane region" description="Helical" evidence="9">
    <location>
        <begin position="375"/>
        <end position="397"/>
    </location>
</feature>
<dbReference type="NCBIfam" id="TIGR01695">
    <property type="entry name" value="murJ_mviN"/>
    <property type="match status" value="1"/>
</dbReference>
<proteinExistence type="inferred from homology"/>
<comment type="subcellular location">
    <subcellularLocation>
        <location evidence="1">Cell membrane</location>
        <topology evidence="1">Multi-pass membrane protein</topology>
    </subcellularLocation>
</comment>
<protein>
    <recommendedName>
        <fullName evidence="8">Lipid II flippase</fullName>
    </recommendedName>
</protein>
<feature type="transmembrane region" description="Helical" evidence="9">
    <location>
        <begin position="48"/>
        <end position="68"/>
    </location>
</feature>
<feature type="transmembrane region" description="Helical" evidence="9">
    <location>
        <begin position="433"/>
        <end position="455"/>
    </location>
</feature>
<gene>
    <name evidence="10" type="primary">mviN</name>
    <name evidence="10" type="ORF">C7B45_04840</name>
</gene>
<comment type="similarity">
    <text evidence="8">Belongs to the MurJ/MviN family.</text>
</comment>
<feature type="transmembrane region" description="Helical" evidence="9">
    <location>
        <begin position="306"/>
        <end position="330"/>
    </location>
</feature>
<dbReference type="GO" id="GO:0034204">
    <property type="term" value="P:lipid translocation"/>
    <property type="evidence" value="ECO:0007669"/>
    <property type="project" value="TreeGrafter"/>
</dbReference>
<keyword evidence="6 9" id="KW-1133">Transmembrane helix</keyword>
<feature type="transmembrane region" description="Helical" evidence="9">
    <location>
        <begin position="80"/>
        <end position="102"/>
    </location>
</feature>